<feature type="signal peptide" evidence="1">
    <location>
        <begin position="1"/>
        <end position="37"/>
    </location>
</feature>
<feature type="chain" id="PRO_5016953938" evidence="1">
    <location>
        <begin position="38"/>
        <end position="119"/>
    </location>
</feature>
<keyword evidence="1" id="KW-0732">Signal</keyword>
<gene>
    <name evidence="3" type="ORF">NCTC1542_07004</name>
</gene>
<organism evidence="3 4">
    <name type="scientific">Mycolicibacterium fortuitum</name>
    <name type="common">Mycobacterium fortuitum</name>
    <dbReference type="NCBI Taxonomy" id="1766"/>
    <lineage>
        <taxon>Bacteria</taxon>
        <taxon>Bacillati</taxon>
        <taxon>Actinomycetota</taxon>
        <taxon>Actinomycetes</taxon>
        <taxon>Mycobacteriales</taxon>
        <taxon>Mycobacteriaceae</taxon>
        <taxon>Mycolicibacterium</taxon>
    </lineage>
</organism>
<dbReference type="InterPro" id="IPR007969">
    <property type="entry name" value="DUF732"/>
</dbReference>
<sequence>MFGPVGHLRCSVRKIWVAMAAAILAAVMTLAAAPARAATDDESFLTALGAWGVHYTSADNAVSQGRRMCAESRAGATWDRLVDEVAADPAFTQERMYAEAFVRNALGIYCPAELWRPDW</sequence>
<evidence type="ECO:0000259" key="2">
    <source>
        <dbReference type="Pfam" id="PF05305"/>
    </source>
</evidence>
<protein>
    <submittedName>
        <fullName evidence="3">Putative secreted protein</fullName>
    </submittedName>
</protein>
<feature type="domain" description="DUF732" evidence="2">
    <location>
        <begin position="40"/>
        <end position="111"/>
    </location>
</feature>
<evidence type="ECO:0000313" key="4">
    <source>
        <dbReference type="Proteomes" id="UP000255389"/>
    </source>
</evidence>
<dbReference type="EMBL" id="UGQY01000006">
    <property type="protein sequence ID" value="SUA31649.1"/>
    <property type="molecule type" value="Genomic_DNA"/>
</dbReference>
<name>A0A378WCZ8_MYCFO</name>
<reference evidence="3 4" key="1">
    <citation type="submission" date="2018-06" db="EMBL/GenBank/DDBJ databases">
        <authorList>
            <consortium name="Pathogen Informatics"/>
            <person name="Doyle S."/>
        </authorList>
    </citation>
    <scope>NUCLEOTIDE SEQUENCE [LARGE SCALE GENOMIC DNA]</scope>
    <source>
        <strain evidence="3 4">NCTC1542</strain>
    </source>
</reference>
<proteinExistence type="predicted"/>
<dbReference type="Pfam" id="PF05305">
    <property type="entry name" value="DUF732"/>
    <property type="match status" value="1"/>
</dbReference>
<evidence type="ECO:0000256" key="1">
    <source>
        <dbReference type="SAM" id="SignalP"/>
    </source>
</evidence>
<accession>A0A378WCZ8</accession>
<evidence type="ECO:0000313" key="3">
    <source>
        <dbReference type="EMBL" id="SUA31649.1"/>
    </source>
</evidence>
<dbReference type="Proteomes" id="UP000255389">
    <property type="component" value="Unassembled WGS sequence"/>
</dbReference>
<dbReference type="AlphaFoldDB" id="A0A378WCZ8"/>